<feature type="compositionally biased region" description="Low complexity" evidence="9">
    <location>
        <begin position="777"/>
        <end position="795"/>
    </location>
</feature>
<evidence type="ECO:0000313" key="12">
    <source>
        <dbReference type="EMBL" id="KAK5955554.1"/>
    </source>
</evidence>
<evidence type="ECO:0000259" key="10">
    <source>
        <dbReference type="Pfam" id="PF01138"/>
    </source>
</evidence>
<feature type="domain" description="Myb-like DNA-binding" evidence="11">
    <location>
        <begin position="290"/>
        <end position="324"/>
    </location>
</feature>
<dbReference type="GO" id="GO:0000177">
    <property type="term" value="C:cytoplasmic exosome (RNase complex)"/>
    <property type="evidence" value="ECO:0007669"/>
    <property type="project" value="TreeGrafter"/>
</dbReference>
<feature type="compositionally biased region" description="Polar residues" evidence="9">
    <location>
        <begin position="735"/>
        <end position="747"/>
    </location>
</feature>
<feature type="region of interest" description="Disordered" evidence="9">
    <location>
        <begin position="553"/>
        <end position="634"/>
    </location>
</feature>
<keyword evidence="7" id="KW-0694">RNA-binding</keyword>
<evidence type="ECO:0000256" key="9">
    <source>
        <dbReference type="SAM" id="MobiDB-lite"/>
    </source>
</evidence>
<dbReference type="InterPro" id="IPR050080">
    <property type="entry name" value="RNase_PH"/>
</dbReference>
<dbReference type="GO" id="GO:0000176">
    <property type="term" value="C:nuclear exosome (RNase complex)"/>
    <property type="evidence" value="ECO:0007669"/>
    <property type="project" value="UniProtKB-ARBA"/>
</dbReference>
<dbReference type="SUPFAM" id="SSF54211">
    <property type="entry name" value="Ribosomal protein S5 domain 2-like"/>
    <property type="match status" value="1"/>
</dbReference>
<dbReference type="Pfam" id="PF01138">
    <property type="entry name" value="RNase_PH"/>
    <property type="match status" value="1"/>
</dbReference>
<evidence type="ECO:0000256" key="2">
    <source>
        <dbReference type="ARBA" id="ARBA00004496"/>
    </source>
</evidence>
<feature type="region of interest" description="Disordered" evidence="9">
    <location>
        <begin position="685"/>
        <end position="814"/>
    </location>
</feature>
<dbReference type="GO" id="GO:0016075">
    <property type="term" value="P:rRNA catabolic process"/>
    <property type="evidence" value="ECO:0007669"/>
    <property type="project" value="TreeGrafter"/>
</dbReference>
<evidence type="ECO:0000259" key="11">
    <source>
        <dbReference type="Pfam" id="PF22980"/>
    </source>
</evidence>
<dbReference type="EMBL" id="JAKLMC020000006">
    <property type="protein sequence ID" value="KAK5955554.1"/>
    <property type="molecule type" value="Genomic_DNA"/>
</dbReference>
<reference evidence="12 13" key="1">
    <citation type="submission" date="2022-12" db="EMBL/GenBank/DDBJ databases">
        <title>Genomic features and morphological characterization of a novel Knufia sp. strain isolated from spacecraft assembly facility.</title>
        <authorList>
            <person name="Teixeira M."/>
            <person name="Chander A.M."/>
            <person name="Stajich J.E."/>
            <person name="Venkateswaran K."/>
        </authorList>
    </citation>
    <scope>NUCLEOTIDE SEQUENCE [LARGE SCALE GENOMIC DNA]</scope>
    <source>
        <strain evidence="12 13">FJI-L2-BK-P2</strain>
    </source>
</reference>
<dbReference type="PANTHER" id="PTHR11953">
    <property type="entry name" value="EXOSOME COMPLEX COMPONENT"/>
    <property type="match status" value="1"/>
</dbReference>
<dbReference type="InterPro" id="IPR027408">
    <property type="entry name" value="PNPase/RNase_PH_dom_sf"/>
</dbReference>
<keyword evidence="4" id="KW-0963">Cytoplasm</keyword>
<comment type="subcellular location">
    <subcellularLocation>
        <location evidence="2">Cytoplasm</location>
    </subcellularLocation>
    <subcellularLocation>
        <location evidence="1">Nucleus</location>
    </subcellularLocation>
</comment>
<dbReference type="Gene3D" id="3.30.230.70">
    <property type="entry name" value="GHMP Kinase, N-terminal domain"/>
    <property type="match status" value="1"/>
</dbReference>
<dbReference type="Proteomes" id="UP001316803">
    <property type="component" value="Unassembled WGS sequence"/>
</dbReference>
<dbReference type="InterPro" id="IPR054505">
    <property type="entry name" value="Myb_DNA-bind_8"/>
</dbReference>
<evidence type="ECO:0000313" key="13">
    <source>
        <dbReference type="Proteomes" id="UP001316803"/>
    </source>
</evidence>
<keyword evidence="5" id="KW-0698">rRNA processing</keyword>
<dbReference type="AlphaFoldDB" id="A0AAN8EH63"/>
<dbReference type="GO" id="GO:0006364">
    <property type="term" value="P:rRNA processing"/>
    <property type="evidence" value="ECO:0007669"/>
    <property type="project" value="UniProtKB-KW"/>
</dbReference>
<dbReference type="GO" id="GO:0003723">
    <property type="term" value="F:RNA binding"/>
    <property type="evidence" value="ECO:0007669"/>
    <property type="project" value="UniProtKB-KW"/>
</dbReference>
<feature type="compositionally biased region" description="Acidic residues" evidence="9">
    <location>
        <begin position="383"/>
        <end position="397"/>
    </location>
</feature>
<evidence type="ECO:0000256" key="4">
    <source>
        <dbReference type="ARBA" id="ARBA00022490"/>
    </source>
</evidence>
<feature type="region of interest" description="Disordered" evidence="9">
    <location>
        <begin position="356"/>
        <end position="518"/>
    </location>
</feature>
<dbReference type="GO" id="GO:0071028">
    <property type="term" value="P:nuclear mRNA surveillance"/>
    <property type="evidence" value="ECO:0007669"/>
    <property type="project" value="TreeGrafter"/>
</dbReference>
<organism evidence="12 13">
    <name type="scientific">Knufia fluminis</name>
    <dbReference type="NCBI Taxonomy" id="191047"/>
    <lineage>
        <taxon>Eukaryota</taxon>
        <taxon>Fungi</taxon>
        <taxon>Dikarya</taxon>
        <taxon>Ascomycota</taxon>
        <taxon>Pezizomycotina</taxon>
        <taxon>Eurotiomycetes</taxon>
        <taxon>Chaetothyriomycetidae</taxon>
        <taxon>Chaetothyriales</taxon>
        <taxon>Trichomeriaceae</taxon>
        <taxon>Knufia</taxon>
    </lineage>
</organism>
<sequence length="887" mass="94729">MSDRRRINGPASGTQAAVFENKSKVLGRPNRSRKPNELRKIFLQTGLVPAAAGSAYLELETASSDRSFLPTTSTIKLSCAIQGPKPLPRSASFSPNLQLTASIKFAPFATRQRRGYLRDNVERDLGSHLENALNGVIIPDRYPKSALDITVIVLEGEEDCLWNEEQGQERGISGIGLMNVLAGSINVAVAALVDAKIDCLDLLSTGVAARAADSSTDLLDPCPSEHESLVSACVVGYLPAKDEVVDVWFKTVPEQGTEQSMEALVDAAIKAARGSHKILTEVIKESLEQQAKMKQLDFKLVGDATDLQPAAARMRYSRLKKAVEAGHFKGAVLTQPISTSPQLAALANPESRRLGNAAVAGGTSKSRRAAKPRQNAQAKAFAGDDEEEEEEEVEEVESQLTLTSGRSRRKRQASNMLPEDIDSDMFYPDTSQATRRTKQIKRSDSDVETEEQEELEETDQQASIASTSTTSSRPRTQNVNTGRPISNASRSPHTEQQEFGNATYAPASSRRKVSAANAAESAYALGLATGRHAPSPEDLNSPQFEHAARLRNISTGVNPIAKTGYNTSGPSKPGMRQLNDRDRQFLARHGQPTHPMVSSPLAQNAPYNSFGPPTGGLAPIYGQNNTRSTRMPAPSIPPFGDPFAIANTGFNADAPASATPQRHHHTYDAASVFDDFSPPVDPAARFARPSTKTSPAKRTVSKARVAPTTRRNNTNTNANIDPQLTVSPPMAPATPVSSPQHVIQSRQVPRAVTSVPETQLKAETENGNASERGTPVSQSHAQAHAQTQAQAQAHTAMDRDGTVNRPRSTAPSATASELEIAEMLQGLKQGSAAPNNAANSNGNADAVSIGAAVMGPGEEARQAGKGNGNESGNENEKQDGSAYPDLP</sequence>
<protein>
    <submittedName>
        <fullName evidence="12">3'-5'-exoribonuclease</fullName>
    </submittedName>
</protein>
<feature type="compositionally biased region" description="Acidic residues" evidence="9">
    <location>
        <begin position="446"/>
        <end position="459"/>
    </location>
</feature>
<proteinExistence type="inferred from homology"/>
<dbReference type="GO" id="GO:0071051">
    <property type="term" value="P:poly(A)-dependent snoRNA 3'-end processing"/>
    <property type="evidence" value="ECO:0007669"/>
    <property type="project" value="TreeGrafter"/>
</dbReference>
<feature type="compositionally biased region" description="Low complexity" evidence="9">
    <location>
        <begin position="466"/>
        <end position="476"/>
    </location>
</feature>
<dbReference type="InterPro" id="IPR001247">
    <property type="entry name" value="ExoRNase_PH_dom1"/>
</dbReference>
<dbReference type="SUPFAM" id="SSF55666">
    <property type="entry name" value="Ribonuclease PH domain 2-like"/>
    <property type="match status" value="1"/>
</dbReference>
<feature type="compositionally biased region" description="Low complexity" evidence="9">
    <location>
        <begin position="708"/>
        <end position="717"/>
    </location>
</feature>
<keyword evidence="8" id="KW-0539">Nucleus</keyword>
<evidence type="ECO:0000256" key="3">
    <source>
        <dbReference type="ARBA" id="ARBA00006678"/>
    </source>
</evidence>
<feature type="region of interest" description="Disordered" evidence="9">
    <location>
        <begin position="849"/>
        <end position="887"/>
    </location>
</feature>
<keyword evidence="6" id="KW-0271">Exosome</keyword>
<feature type="compositionally biased region" description="Polar residues" evidence="9">
    <location>
        <begin position="477"/>
        <end position="491"/>
    </location>
</feature>
<dbReference type="GO" id="GO:0005730">
    <property type="term" value="C:nucleolus"/>
    <property type="evidence" value="ECO:0007669"/>
    <property type="project" value="TreeGrafter"/>
</dbReference>
<evidence type="ECO:0000256" key="5">
    <source>
        <dbReference type="ARBA" id="ARBA00022552"/>
    </source>
</evidence>
<evidence type="ECO:0000256" key="8">
    <source>
        <dbReference type="ARBA" id="ARBA00023242"/>
    </source>
</evidence>
<dbReference type="InterPro" id="IPR020568">
    <property type="entry name" value="Ribosomal_Su5_D2-typ_SF"/>
</dbReference>
<feature type="domain" description="Exoribonuclease phosphorolytic" evidence="10">
    <location>
        <begin position="37"/>
        <end position="197"/>
    </location>
</feature>
<feature type="compositionally biased region" description="Polar residues" evidence="9">
    <location>
        <begin position="805"/>
        <end position="814"/>
    </location>
</feature>
<evidence type="ECO:0000256" key="6">
    <source>
        <dbReference type="ARBA" id="ARBA00022835"/>
    </source>
</evidence>
<dbReference type="Pfam" id="PF22980">
    <property type="entry name" value="Myb_DNA-bind_8"/>
    <property type="match status" value="1"/>
</dbReference>
<keyword evidence="13" id="KW-1185">Reference proteome</keyword>
<comment type="caution">
    <text evidence="12">The sequence shown here is derived from an EMBL/GenBank/DDBJ whole genome shotgun (WGS) entry which is preliminary data.</text>
</comment>
<dbReference type="GO" id="GO:0034475">
    <property type="term" value="P:U4 snRNA 3'-end processing"/>
    <property type="evidence" value="ECO:0007669"/>
    <property type="project" value="TreeGrafter"/>
</dbReference>
<evidence type="ECO:0000256" key="1">
    <source>
        <dbReference type="ARBA" id="ARBA00004123"/>
    </source>
</evidence>
<dbReference type="PANTHER" id="PTHR11953:SF2">
    <property type="entry name" value="EXOSOME COMPLEX COMPONENT MTR3"/>
    <property type="match status" value="1"/>
</dbReference>
<name>A0AAN8EH63_9EURO</name>
<accession>A0AAN8EH63</accession>
<dbReference type="InterPro" id="IPR036345">
    <property type="entry name" value="ExoRNase_PH_dom2_sf"/>
</dbReference>
<gene>
    <name evidence="12" type="primary">MTR3</name>
    <name evidence="12" type="ORF">OHC33_003195</name>
</gene>
<comment type="similarity">
    <text evidence="3">Belongs to the RNase PH family.</text>
</comment>
<evidence type="ECO:0000256" key="7">
    <source>
        <dbReference type="ARBA" id="ARBA00022884"/>
    </source>
</evidence>